<keyword evidence="4" id="KW-1185">Reference proteome</keyword>
<dbReference type="OrthoDB" id="24645at2759"/>
<dbReference type="PANTHER" id="PTHR20208:SF13">
    <property type="entry name" value="STRUCTURE-SPECIFIC ENDONUCLEASE SUBUNIT SLX1"/>
    <property type="match status" value="1"/>
</dbReference>
<evidence type="ECO:0000259" key="3">
    <source>
        <dbReference type="PROSITE" id="PS50164"/>
    </source>
</evidence>
<gene>
    <name evidence="5" type="primary">LOC111020266</name>
</gene>
<evidence type="ECO:0000313" key="5">
    <source>
        <dbReference type="RefSeq" id="XP_022152567.1"/>
    </source>
</evidence>
<name>A0A6J1DGL6_MOMCH</name>
<dbReference type="SUPFAM" id="SSF82771">
    <property type="entry name" value="GIY-YIG endonuclease"/>
    <property type="match status" value="1"/>
</dbReference>
<dbReference type="AlphaFoldDB" id="A0A6J1DGL6"/>
<dbReference type="Pfam" id="PF01541">
    <property type="entry name" value="GIY-YIG"/>
    <property type="match status" value="1"/>
</dbReference>
<evidence type="ECO:0000313" key="4">
    <source>
        <dbReference type="Proteomes" id="UP000504603"/>
    </source>
</evidence>
<dbReference type="Gene3D" id="3.40.1440.10">
    <property type="entry name" value="GIY-YIG endonuclease"/>
    <property type="match status" value="1"/>
</dbReference>
<dbReference type="PANTHER" id="PTHR20208">
    <property type="entry name" value="STRUCTURE-SPECIFIC ENDONUCLEASE SUBUNIT SLX1"/>
    <property type="match status" value="1"/>
</dbReference>
<proteinExistence type="predicted"/>
<dbReference type="GO" id="GO:0004519">
    <property type="term" value="F:endonuclease activity"/>
    <property type="evidence" value="ECO:0007669"/>
    <property type="project" value="UniProtKB-KW"/>
</dbReference>
<dbReference type="GeneID" id="111020266"/>
<dbReference type="PROSITE" id="PS50164">
    <property type="entry name" value="GIY_YIG"/>
    <property type="match status" value="1"/>
</dbReference>
<keyword evidence="1" id="KW-0175">Coiled coil</keyword>
<dbReference type="InterPro" id="IPR000305">
    <property type="entry name" value="GIY-YIG_endonuc"/>
</dbReference>
<reference evidence="5" key="1">
    <citation type="submission" date="2025-08" db="UniProtKB">
        <authorList>
            <consortium name="RefSeq"/>
        </authorList>
    </citation>
    <scope>IDENTIFICATION</scope>
    <source>
        <strain evidence="5">OHB3-1</strain>
    </source>
</reference>
<feature type="coiled-coil region" evidence="1">
    <location>
        <begin position="151"/>
        <end position="178"/>
    </location>
</feature>
<dbReference type="CDD" id="cd10455">
    <property type="entry name" value="GIY-YIG_SLX1"/>
    <property type="match status" value="1"/>
</dbReference>
<keyword evidence="5" id="KW-0378">Hydrolase</keyword>
<dbReference type="InterPro" id="IPR050381">
    <property type="entry name" value="SLX1_endonuclease"/>
</dbReference>
<accession>A0A6J1DGL6</accession>
<keyword evidence="5" id="KW-0540">Nuclease</keyword>
<dbReference type="RefSeq" id="XP_022152567.1">
    <property type="nucleotide sequence ID" value="XM_022296875.1"/>
</dbReference>
<evidence type="ECO:0000256" key="2">
    <source>
        <dbReference type="SAM" id="MobiDB-lite"/>
    </source>
</evidence>
<dbReference type="KEGG" id="mcha:111020266"/>
<feature type="compositionally biased region" description="Low complexity" evidence="2">
    <location>
        <begin position="45"/>
        <end position="62"/>
    </location>
</feature>
<feature type="domain" description="GIY-YIG" evidence="3">
    <location>
        <begin position="75"/>
        <end position="160"/>
    </location>
</feature>
<evidence type="ECO:0000256" key="1">
    <source>
        <dbReference type="SAM" id="Coils"/>
    </source>
</evidence>
<feature type="region of interest" description="Disordered" evidence="2">
    <location>
        <begin position="9"/>
        <end position="62"/>
    </location>
</feature>
<dbReference type="InterPro" id="IPR035901">
    <property type="entry name" value="GIY-YIG_endonuc_sf"/>
</dbReference>
<dbReference type="Proteomes" id="UP000504603">
    <property type="component" value="Unplaced"/>
</dbReference>
<organism evidence="4 5">
    <name type="scientific">Momordica charantia</name>
    <name type="common">Bitter gourd</name>
    <name type="synonym">Balsam pear</name>
    <dbReference type="NCBI Taxonomy" id="3673"/>
    <lineage>
        <taxon>Eukaryota</taxon>
        <taxon>Viridiplantae</taxon>
        <taxon>Streptophyta</taxon>
        <taxon>Embryophyta</taxon>
        <taxon>Tracheophyta</taxon>
        <taxon>Spermatophyta</taxon>
        <taxon>Magnoliopsida</taxon>
        <taxon>eudicotyledons</taxon>
        <taxon>Gunneridae</taxon>
        <taxon>Pentapetalae</taxon>
        <taxon>rosids</taxon>
        <taxon>fabids</taxon>
        <taxon>Cucurbitales</taxon>
        <taxon>Cucurbitaceae</taxon>
        <taxon>Momordiceae</taxon>
        <taxon>Momordica</taxon>
    </lineage>
</organism>
<keyword evidence="5" id="KW-0255">Endonuclease</keyword>
<protein>
    <submittedName>
        <fullName evidence="5">Structure-specific endonuclease subunit SLX1</fullName>
    </submittedName>
</protein>
<sequence length="201" mass="23391">MKQIVVEHESTVNQTAKRQFPNRRQRRGTRERMRLLSHTFRCHKSPISNPKPSSSSSTKDPSAATLSFESQLKPKPWCVYLIISSNSPFKTYVGVTLNFSRRLKQHNGEIKGGAKATRAGRPWVCACMIHGFKDQSQACEFESKWKEVSRKIAHKRKKDDEEEQADEQKLRLLKNRQRALEKVKFMFDCSRFEFDGQLDPF</sequence>